<keyword evidence="7" id="KW-1185">Reference proteome</keyword>
<feature type="transmembrane region" description="Helical" evidence="5">
    <location>
        <begin position="216"/>
        <end position="238"/>
    </location>
</feature>
<organism evidence="7 8">
    <name type="scientific">Macrostomum lignano</name>
    <dbReference type="NCBI Taxonomy" id="282301"/>
    <lineage>
        <taxon>Eukaryota</taxon>
        <taxon>Metazoa</taxon>
        <taxon>Spiralia</taxon>
        <taxon>Lophotrochozoa</taxon>
        <taxon>Platyhelminthes</taxon>
        <taxon>Rhabditophora</taxon>
        <taxon>Macrostomorpha</taxon>
        <taxon>Macrostomida</taxon>
        <taxon>Macrostomidae</taxon>
        <taxon>Macrostomum</taxon>
    </lineage>
</organism>
<feature type="transmembrane region" description="Helical" evidence="5">
    <location>
        <begin position="98"/>
        <end position="116"/>
    </location>
</feature>
<feature type="domain" description="Sugar phosphate transporter" evidence="6">
    <location>
        <begin position="19"/>
        <end position="318"/>
    </location>
</feature>
<evidence type="ECO:0000259" key="6">
    <source>
        <dbReference type="Pfam" id="PF03151"/>
    </source>
</evidence>
<dbReference type="InterPro" id="IPR004853">
    <property type="entry name" value="Sugar_P_trans_dom"/>
</dbReference>
<dbReference type="GO" id="GO:0016020">
    <property type="term" value="C:membrane"/>
    <property type="evidence" value="ECO:0007669"/>
    <property type="project" value="UniProtKB-SubCell"/>
</dbReference>
<dbReference type="Pfam" id="PF03151">
    <property type="entry name" value="TPT"/>
    <property type="match status" value="1"/>
</dbReference>
<reference evidence="8" key="1">
    <citation type="submission" date="2016-11" db="UniProtKB">
        <authorList>
            <consortium name="WormBaseParasite"/>
        </authorList>
    </citation>
    <scope>IDENTIFICATION</scope>
</reference>
<evidence type="ECO:0000256" key="5">
    <source>
        <dbReference type="SAM" id="Phobius"/>
    </source>
</evidence>
<evidence type="ECO:0000313" key="7">
    <source>
        <dbReference type="Proteomes" id="UP000095280"/>
    </source>
</evidence>
<feature type="transmembrane region" description="Helical" evidence="5">
    <location>
        <begin position="245"/>
        <end position="264"/>
    </location>
</feature>
<dbReference type="PANTHER" id="PTHR11132">
    <property type="entry name" value="SOLUTE CARRIER FAMILY 35"/>
    <property type="match status" value="1"/>
</dbReference>
<evidence type="ECO:0000256" key="4">
    <source>
        <dbReference type="ARBA" id="ARBA00023136"/>
    </source>
</evidence>
<evidence type="ECO:0000256" key="2">
    <source>
        <dbReference type="ARBA" id="ARBA00022692"/>
    </source>
</evidence>
<name>A0A1I8GSL0_9PLAT</name>
<keyword evidence="2 5" id="KW-0812">Transmembrane</keyword>
<feature type="transmembrane region" description="Helical" evidence="5">
    <location>
        <begin position="178"/>
        <end position="196"/>
    </location>
</feature>
<feature type="transmembrane region" description="Helical" evidence="5">
    <location>
        <begin position="123"/>
        <end position="143"/>
    </location>
</feature>
<dbReference type="InterPro" id="IPR050186">
    <property type="entry name" value="TPT_transporter"/>
</dbReference>
<accession>A0A1I8GSL0</accession>
<feature type="transmembrane region" description="Helical" evidence="5">
    <location>
        <begin position="149"/>
        <end position="166"/>
    </location>
</feature>
<keyword evidence="3 5" id="KW-1133">Transmembrane helix</keyword>
<dbReference type="WBParaSite" id="maker-uti_cns_0002862-snap-gene-0.2-mRNA-1">
    <property type="protein sequence ID" value="maker-uti_cns_0002862-snap-gene-0.2-mRNA-1"/>
    <property type="gene ID" value="maker-uti_cns_0002862-snap-gene-0.2"/>
</dbReference>
<dbReference type="AlphaFoldDB" id="A0A1I8GSL0"/>
<dbReference type="InterPro" id="IPR037185">
    <property type="entry name" value="EmrE-like"/>
</dbReference>
<comment type="subcellular location">
    <subcellularLocation>
        <location evidence="1">Membrane</location>
        <topology evidence="1">Multi-pass membrane protein</topology>
    </subcellularLocation>
</comment>
<feature type="transmembrane region" description="Helical" evidence="5">
    <location>
        <begin position="20"/>
        <end position="42"/>
    </location>
</feature>
<evidence type="ECO:0000256" key="1">
    <source>
        <dbReference type="ARBA" id="ARBA00004141"/>
    </source>
</evidence>
<keyword evidence="4 5" id="KW-0472">Membrane</keyword>
<proteinExistence type="predicted"/>
<dbReference type="Proteomes" id="UP000095280">
    <property type="component" value="Unplaced"/>
</dbReference>
<evidence type="ECO:0000313" key="8">
    <source>
        <dbReference type="WBParaSite" id="maker-uti_cns_0002862-snap-gene-0.2-mRNA-1"/>
    </source>
</evidence>
<feature type="transmembrane region" description="Helical" evidence="5">
    <location>
        <begin position="54"/>
        <end position="78"/>
    </location>
</feature>
<protein>
    <submittedName>
        <fullName evidence="8">TPT domain-containing protein</fullName>
    </submittedName>
</protein>
<sequence length="353" mass="38616">IIELQPAAMPSEKSHPPIKIVGVILTYWTVSISMVFANKYLVGDKLSNKLDVSLFVAWAQCVSTVLVVVALVAFRRLVLGHDIELPPLSREILLNRDFLLLSCMFTGMLTFNNLCLKYVGVAFFQVARSMTLIFTVIFSSILLRRVSSLPVWLCCLIVAAGFVLGVDQEKVAGTLSTVGVMYGVSTSLFVSLNGIFTKRLLDMISKNQALAVTYYMNIGGSILFMPLLICFGQFSAAYSSRGTDFSFLLLLASSGVLSFLIGWASNMQIDYTSPVTHHISNNTKAVLQTLLAVFVYSEHKSAIWWLSNCLVVAGAFSYTMVKMREERLRREAEAAAAAAAAAGANGKSDQLNI</sequence>
<feature type="transmembrane region" description="Helical" evidence="5">
    <location>
        <begin position="302"/>
        <end position="321"/>
    </location>
</feature>
<evidence type="ECO:0000256" key="3">
    <source>
        <dbReference type="ARBA" id="ARBA00022989"/>
    </source>
</evidence>
<dbReference type="SUPFAM" id="SSF103481">
    <property type="entry name" value="Multidrug resistance efflux transporter EmrE"/>
    <property type="match status" value="1"/>
</dbReference>